<dbReference type="OrthoDB" id="411368at2"/>
<dbReference type="InterPro" id="IPR023812">
    <property type="entry name" value="CHP04002"/>
</dbReference>
<dbReference type="AlphaFoldDB" id="A0A1M5T932"/>
<dbReference type="InterPro" id="IPR009825">
    <property type="entry name" value="ECF_substrate-spec-like"/>
</dbReference>
<evidence type="ECO:0000313" key="5">
    <source>
        <dbReference type="Proteomes" id="UP000184526"/>
    </source>
</evidence>
<keyword evidence="2 3" id="KW-1133">Transmembrane helix</keyword>
<feature type="transmembrane region" description="Helical" evidence="3">
    <location>
        <begin position="44"/>
        <end position="68"/>
    </location>
</feature>
<dbReference type="Pfam" id="PF07155">
    <property type="entry name" value="ECF-ribofla_trS"/>
    <property type="match status" value="1"/>
</dbReference>
<dbReference type="EMBL" id="FQXP01000003">
    <property type="protein sequence ID" value="SHH47239.1"/>
    <property type="molecule type" value="Genomic_DNA"/>
</dbReference>
<dbReference type="STRING" id="1121306.SAMN02745196_00480"/>
<dbReference type="Proteomes" id="UP000184526">
    <property type="component" value="Unassembled WGS sequence"/>
</dbReference>
<feature type="transmembrane region" description="Helical" evidence="3">
    <location>
        <begin position="105"/>
        <end position="131"/>
    </location>
</feature>
<organism evidence="4 5">
    <name type="scientific">Clostridium collagenovorans DSM 3089</name>
    <dbReference type="NCBI Taxonomy" id="1121306"/>
    <lineage>
        <taxon>Bacteria</taxon>
        <taxon>Bacillati</taxon>
        <taxon>Bacillota</taxon>
        <taxon>Clostridia</taxon>
        <taxon>Eubacteriales</taxon>
        <taxon>Clostridiaceae</taxon>
        <taxon>Clostridium</taxon>
    </lineage>
</organism>
<keyword evidence="5" id="KW-1185">Reference proteome</keyword>
<dbReference type="PANTHER" id="PTHR37815:SF3">
    <property type="entry name" value="UPF0397 PROTEIN SPR0429"/>
    <property type="match status" value="1"/>
</dbReference>
<reference evidence="4 5" key="1">
    <citation type="submission" date="2016-11" db="EMBL/GenBank/DDBJ databases">
        <authorList>
            <person name="Jaros S."/>
            <person name="Januszkiewicz K."/>
            <person name="Wedrychowicz H."/>
        </authorList>
    </citation>
    <scope>NUCLEOTIDE SEQUENCE [LARGE SCALE GENOMIC DNA]</scope>
    <source>
        <strain evidence="4 5">DSM 3089</strain>
    </source>
</reference>
<proteinExistence type="predicted"/>
<dbReference type="GO" id="GO:0016020">
    <property type="term" value="C:membrane"/>
    <property type="evidence" value="ECO:0007669"/>
    <property type="project" value="InterPro"/>
</dbReference>
<protein>
    <submittedName>
        <fullName evidence="4">TIGR04002 family protein</fullName>
    </submittedName>
</protein>
<dbReference type="NCBIfam" id="TIGR04002">
    <property type="entry name" value="TIGR04002 family protein"/>
    <property type="match status" value="1"/>
</dbReference>
<accession>A0A1M5T932</accession>
<feature type="transmembrane region" description="Helical" evidence="3">
    <location>
        <begin position="74"/>
        <end position="93"/>
    </location>
</feature>
<dbReference type="PANTHER" id="PTHR37815">
    <property type="entry name" value="UPF0397 PROTEIN BC_2624-RELATED"/>
    <property type="match status" value="1"/>
</dbReference>
<evidence type="ECO:0000256" key="2">
    <source>
        <dbReference type="ARBA" id="ARBA00022989"/>
    </source>
</evidence>
<feature type="transmembrane region" description="Helical" evidence="3">
    <location>
        <begin position="137"/>
        <end position="158"/>
    </location>
</feature>
<gene>
    <name evidence="4" type="ORF">SAMN02745196_00480</name>
</gene>
<evidence type="ECO:0000313" key="4">
    <source>
        <dbReference type="EMBL" id="SHH47239.1"/>
    </source>
</evidence>
<evidence type="ECO:0000256" key="3">
    <source>
        <dbReference type="SAM" id="Phobius"/>
    </source>
</evidence>
<evidence type="ECO:0000256" key="1">
    <source>
        <dbReference type="ARBA" id="ARBA00022692"/>
    </source>
</evidence>
<keyword evidence="3" id="KW-0472">Membrane</keyword>
<sequence>MNKDKKTKNLVLSALFAAMVCLTTAYLFHIPTVNGGYIHLGDTFIYLAACILPMPYAMIAAALGAGMADMLSGAMIWIIPTVIIKPILVTFFTSKCEKFLCTKNIIAVFLAGITGVLGYYIASVIITGNFLAPLATLIMDFIQPIGSGVVFITCAYILDKIKFKSRVLNKQ</sequence>
<name>A0A1M5T932_9CLOT</name>
<keyword evidence="1 3" id="KW-0812">Transmembrane</keyword>
<dbReference type="Gene3D" id="1.10.1760.20">
    <property type="match status" value="1"/>
</dbReference>
<dbReference type="RefSeq" id="WP_072829682.1">
    <property type="nucleotide sequence ID" value="NZ_FQXP01000003.1"/>
</dbReference>
<feature type="transmembrane region" description="Helical" evidence="3">
    <location>
        <begin position="12"/>
        <end position="32"/>
    </location>
</feature>